<organism evidence="8 9">
    <name type="scientific">Branchiibius hedensis</name>
    <dbReference type="NCBI Taxonomy" id="672460"/>
    <lineage>
        <taxon>Bacteria</taxon>
        <taxon>Bacillati</taxon>
        <taxon>Actinomycetota</taxon>
        <taxon>Actinomycetes</taxon>
        <taxon>Micrococcales</taxon>
        <taxon>Dermacoccaceae</taxon>
        <taxon>Branchiibius</taxon>
    </lineage>
</organism>
<dbReference type="EMBL" id="UESZ01000001">
    <property type="protein sequence ID" value="SSA35845.1"/>
    <property type="molecule type" value="Genomic_DNA"/>
</dbReference>
<dbReference type="InterPro" id="IPR037069">
    <property type="entry name" value="AcylCoA_DH/ox_N_sf"/>
</dbReference>
<dbReference type="Gene3D" id="1.20.140.10">
    <property type="entry name" value="Butyryl-CoA Dehydrogenase, subunit A, domain 3"/>
    <property type="match status" value="1"/>
</dbReference>
<dbReference type="InterPro" id="IPR009100">
    <property type="entry name" value="AcylCoA_DH/oxidase_NM_dom_sf"/>
</dbReference>
<name>A0A2Y8ZV77_9MICO</name>
<evidence type="ECO:0000313" key="9">
    <source>
        <dbReference type="Proteomes" id="UP000250028"/>
    </source>
</evidence>
<evidence type="ECO:0000256" key="1">
    <source>
        <dbReference type="ARBA" id="ARBA00001974"/>
    </source>
</evidence>
<comment type="similarity">
    <text evidence="2">Belongs to the acyl-CoA dehydrogenase family.</text>
</comment>
<keyword evidence="4" id="KW-0274">FAD</keyword>
<evidence type="ECO:0000256" key="5">
    <source>
        <dbReference type="ARBA" id="ARBA00023002"/>
    </source>
</evidence>
<dbReference type="PANTHER" id="PTHR43884">
    <property type="entry name" value="ACYL-COA DEHYDROGENASE"/>
    <property type="match status" value="1"/>
</dbReference>
<evidence type="ECO:0000259" key="7">
    <source>
        <dbReference type="Pfam" id="PF02771"/>
    </source>
</evidence>
<dbReference type="AlphaFoldDB" id="A0A2Y8ZV77"/>
<dbReference type="SUPFAM" id="SSF47203">
    <property type="entry name" value="Acyl-CoA dehydrogenase C-terminal domain-like"/>
    <property type="match status" value="1"/>
</dbReference>
<dbReference type="GO" id="GO:0050660">
    <property type="term" value="F:flavin adenine dinucleotide binding"/>
    <property type="evidence" value="ECO:0007669"/>
    <property type="project" value="InterPro"/>
</dbReference>
<gene>
    <name evidence="8" type="ORF">SAMN04489750_3220</name>
</gene>
<comment type="cofactor">
    <cofactor evidence="1">
        <name>FAD</name>
        <dbReference type="ChEBI" id="CHEBI:57692"/>
    </cofactor>
</comment>
<dbReference type="InterPro" id="IPR013786">
    <property type="entry name" value="AcylCoA_DH/ox_N"/>
</dbReference>
<dbReference type="InterPro" id="IPR009075">
    <property type="entry name" value="AcylCo_DH/oxidase_C"/>
</dbReference>
<sequence>MRFALTEDQTALQQVVRAVMAQQCPPDLLRDVAATGPAAADGLRSACDEMGIWGLLVPEEDGGLGLDETALVAVLAETGAAAAPLPLVGTLAVAPGVLAELDRCAQLASGEVLCAATPQLTGPAPSRGADLLIRGGFGGRGALSVFDLTTADRSATEAIDPASLLEDVSGATLLATIDDPDIVRRAWLRGVLGTAAELVGVARRMLGITVAYVTDRQQFGAPIGSFQAVKHHLADAALATEFAAPLVLSAAAQVAAGAPGAQREVHAAKAAASDAARTTARQAIQCHGAMGYTTEYDLQLYAKRAWADAASWGTAQWHREALATDLGVPAS</sequence>
<protein>
    <submittedName>
        <fullName evidence="8">Acyl-CoA dehydrogenase, N-terminal domain</fullName>
    </submittedName>
</protein>
<evidence type="ECO:0000256" key="4">
    <source>
        <dbReference type="ARBA" id="ARBA00022827"/>
    </source>
</evidence>
<keyword evidence="9" id="KW-1185">Reference proteome</keyword>
<accession>A0A2Y8ZV77</accession>
<dbReference type="SUPFAM" id="SSF56645">
    <property type="entry name" value="Acyl-CoA dehydrogenase NM domain-like"/>
    <property type="match status" value="1"/>
</dbReference>
<dbReference type="InterPro" id="IPR036250">
    <property type="entry name" value="AcylCo_DH-like_C"/>
</dbReference>
<keyword evidence="5" id="KW-0560">Oxidoreductase</keyword>
<dbReference type="RefSeq" id="WP_170119897.1">
    <property type="nucleotide sequence ID" value="NZ_QGDN01000001.1"/>
</dbReference>
<dbReference type="Pfam" id="PF02771">
    <property type="entry name" value="Acyl-CoA_dh_N"/>
    <property type="match status" value="1"/>
</dbReference>
<evidence type="ECO:0000313" key="8">
    <source>
        <dbReference type="EMBL" id="SSA35845.1"/>
    </source>
</evidence>
<dbReference type="GO" id="GO:0003995">
    <property type="term" value="F:acyl-CoA dehydrogenase activity"/>
    <property type="evidence" value="ECO:0007669"/>
    <property type="project" value="TreeGrafter"/>
</dbReference>
<feature type="domain" description="Acyl-CoA dehydrogenase/oxidase N-terminal" evidence="7">
    <location>
        <begin position="6"/>
        <end position="88"/>
    </location>
</feature>
<reference evidence="9" key="1">
    <citation type="submission" date="2016-10" db="EMBL/GenBank/DDBJ databases">
        <authorList>
            <person name="Varghese N."/>
            <person name="Submissions S."/>
        </authorList>
    </citation>
    <scope>NUCLEOTIDE SEQUENCE [LARGE SCALE GENOMIC DNA]</scope>
    <source>
        <strain evidence="9">DSM 22951</strain>
    </source>
</reference>
<proteinExistence type="inferred from homology"/>
<evidence type="ECO:0000256" key="2">
    <source>
        <dbReference type="ARBA" id="ARBA00009347"/>
    </source>
</evidence>
<dbReference type="PANTHER" id="PTHR43884:SF20">
    <property type="entry name" value="ACYL-COA DEHYDROGENASE FADE28"/>
    <property type="match status" value="1"/>
</dbReference>
<dbReference type="Gene3D" id="1.10.540.10">
    <property type="entry name" value="Acyl-CoA dehydrogenase/oxidase, N-terminal domain"/>
    <property type="match status" value="1"/>
</dbReference>
<dbReference type="Pfam" id="PF00441">
    <property type="entry name" value="Acyl-CoA_dh_1"/>
    <property type="match status" value="1"/>
</dbReference>
<feature type="domain" description="Acyl-CoA dehydrogenase/oxidase C-terminal" evidence="6">
    <location>
        <begin position="192"/>
        <end position="324"/>
    </location>
</feature>
<dbReference type="Proteomes" id="UP000250028">
    <property type="component" value="Unassembled WGS sequence"/>
</dbReference>
<evidence type="ECO:0000259" key="6">
    <source>
        <dbReference type="Pfam" id="PF00441"/>
    </source>
</evidence>
<evidence type="ECO:0000256" key="3">
    <source>
        <dbReference type="ARBA" id="ARBA00022630"/>
    </source>
</evidence>
<keyword evidence="3" id="KW-0285">Flavoprotein</keyword>